<sequence>MNWEWIPPSVAYAIHDKQLAEHGGIAGVKDHNLVGSALARPRQLAVYGQPPPDVADLAAAYAYGIARNHGFNDGNKRTAWILARLFVGLNGYILQFSQAEA</sequence>
<protein>
    <submittedName>
        <fullName evidence="2">Type II toxin-antitoxin system death-on-curing family toxin</fullName>
    </submittedName>
</protein>
<comment type="caution">
    <text evidence="2">The sequence shown here is derived from an EMBL/GenBank/DDBJ whole genome shotgun (WGS) entry which is preliminary data.</text>
</comment>
<feature type="non-terminal residue" evidence="2">
    <location>
        <position position="101"/>
    </location>
</feature>
<dbReference type="PANTHER" id="PTHR39426:SF1">
    <property type="entry name" value="HOMOLOGY TO DEATH-ON-CURING PROTEIN OF PHAGE P1"/>
    <property type="match status" value="1"/>
</dbReference>
<gene>
    <name evidence="2" type="ORF">JK635_06355</name>
</gene>
<dbReference type="InterPro" id="IPR053737">
    <property type="entry name" value="Type_II_TA_Toxin"/>
</dbReference>
<evidence type="ECO:0000313" key="3">
    <source>
        <dbReference type="Proteomes" id="UP000623967"/>
    </source>
</evidence>
<dbReference type="EMBL" id="JAESWB010000109">
    <property type="protein sequence ID" value="MBL4951849.1"/>
    <property type="molecule type" value="Genomic_DNA"/>
</dbReference>
<dbReference type="SUPFAM" id="SSF140931">
    <property type="entry name" value="Fic-like"/>
    <property type="match status" value="1"/>
</dbReference>
<dbReference type="Gene3D" id="1.20.120.1870">
    <property type="entry name" value="Fic/DOC protein, Fido domain"/>
    <property type="match status" value="1"/>
</dbReference>
<keyword evidence="3" id="KW-1185">Reference proteome</keyword>
<dbReference type="InterPro" id="IPR006440">
    <property type="entry name" value="Doc"/>
</dbReference>
<dbReference type="NCBIfam" id="TIGR01550">
    <property type="entry name" value="DOC_P1"/>
    <property type="match status" value="1"/>
</dbReference>
<dbReference type="InterPro" id="IPR036597">
    <property type="entry name" value="Fido-like_dom_sf"/>
</dbReference>
<evidence type="ECO:0000313" key="2">
    <source>
        <dbReference type="EMBL" id="MBL4951849.1"/>
    </source>
</evidence>
<evidence type="ECO:0000259" key="1">
    <source>
        <dbReference type="PROSITE" id="PS51459"/>
    </source>
</evidence>
<organism evidence="2 3">
    <name type="scientific">Neobacillus paridis</name>
    <dbReference type="NCBI Taxonomy" id="2803862"/>
    <lineage>
        <taxon>Bacteria</taxon>
        <taxon>Bacillati</taxon>
        <taxon>Bacillota</taxon>
        <taxon>Bacilli</taxon>
        <taxon>Bacillales</taxon>
        <taxon>Bacillaceae</taxon>
        <taxon>Neobacillus</taxon>
    </lineage>
</organism>
<proteinExistence type="predicted"/>
<feature type="domain" description="Fido" evidence="1">
    <location>
        <begin position="6"/>
        <end position="101"/>
    </location>
</feature>
<dbReference type="PIRSF" id="PIRSF018297">
    <property type="entry name" value="Doc"/>
    <property type="match status" value="1"/>
</dbReference>
<dbReference type="PROSITE" id="PS51459">
    <property type="entry name" value="FIDO"/>
    <property type="match status" value="1"/>
</dbReference>
<dbReference type="InterPro" id="IPR003812">
    <property type="entry name" value="Fido"/>
</dbReference>
<name>A0ABS1TKK5_9BACI</name>
<dbReference type="Pfam" id="PF02661">
    <property type="entry name" value="Fic"/>
    <property type="match status" value="1"/>
</dbReference>
<accession>A0ABS1TKK5</accession>
<dbReference type="Proteomes" id="UP000623967">
    <property type="component" value="Unassembled WGS sequence"/>
</dbReference>
<reference evidence="2 3" key="1">
    <citation type="submission" date="2021-01" db="EMBL/GenBank/DDBJ databases">
        <title>Genome public.</title>
        <authorList>
            <person name="Liu C."/>
            <person name="Sun Q."/>
        </authorList>
    </citation>
    <scope>NUCLEOTIDE SEQUENCE [LARGE SCALE GENOMIC DNA]</scope>
    <source>
        <strain evidence="2 3">YIM B02564</strain>
    </source>
</reference>
<dbReference type="PANTHER" id="PTHR39426">
    <property type="entry name" value="HOMOLOGY TO DEATH-ON-CURING PROTEIN OF PHAGE P1"/>
    <property type="match status" value="1"/>
</dbReference>